<evidence type="ECO:0000313" key="1">
    <source>
        <dbReference type="EMBL" id="MPM64146.1"/>
    </source>
</evidence>
<gene>
    <name evidence="1" type="ORF">SDC9_111032</name>
</gene>
<reference evidence="1" key="1">
    <citation type="submission" date="2019-08" db="EMBL/GenBank/DDBJ databases">
        <authorList>
            <person name="Kucharzyk K."/>
            <person name="Murdoch R.W."/>
            <person name="Higgins S."/>
            <person name="Loffler F."/>
        </authorList>
    </citation>
    <scope>NUCLEOTIDE SEQUENCE</scope>
</reference>
<dbReference type="EMBL" id="VSSQ01019793">
    <property type="protein sequence ID" value="MPM64146.1"/>
    <property type="molecule type" value="Genomic_DNA"/>
</dbReference>
<proteinExistence type="predicted"/>
<sequence>MEDRAIAAADLAGLEGPVCLLGDGAELCLSYLPNAVLPPPQYLLQRAVFAALMADMKHAVSPDMLRPSYLRLSQAEREKNVKEM</sequence>
<protein>
    <submittedName>
        <fullName evidence="1">Uncharacterized protein</fullName>
    </submittedName>
</protein>
<accession>A0A645BG75</accession>
<name>A0A645BG75_9ZZZZ</name>
<dbReference type="AlphaFoldDB" id="A0A645BG75"/>
<comment type="caution">
    <text evidence="1">The sequence shown here is derived from an EMBL/GenBank/DDBJ whole genome shotgun (WGS) entry which is preliminary data.</text>
</comment>
<organism evidence="1">
    <name type="scientific">bioreactor metagenome</name>
    <dbReference type="NCBI Taxonomy" id="1076179"/>
    <lineage>
        <taxon>unclassified sequences</taxon>
        <taxon>metagenomes</taxon>
        <taxon>ecological metagenomes</taxon>
    </lineage>
</organism>